<evidence type="ECO:0000313" key="1">
    <source>
        <dbReference type="EMBL" id="KAI4356461.1"/>
    </source>
</evidence>
<gene>
    <name evidence="1" type="ORF">L6164_000483</name>
</gene>
<dbReference type="EMBL" id="CM039426">
    <property type="protein sequence ID" value="KAI4356461.1"/>
    <property type="molecule type" value="Genomic_DNA"/>
</dbReference>
<protein>
    <submittedName>
        <fullName evidence="1">Uncharacterized protein</fullName>
    </submittedName>
</protein>
<proteinExistence type="predicted"/>
<accession>A0ACB9Q9B7</accession>
<dbReference type="Proteomes" id="UP000828941">
    <property type="component" value="Chromosome 1"/>
</dbReference>
<evidence type="ECO:0000313" key="2">
    <source>
        <dbReference type="Proteomes" id="UP000828941"/>
    </source>
</evidence>
<reference evidence="1 2" key="1">
    <citation type="journal article" date="2022" name="DNA Res.">
        <title>Chromosomal-level genome assembly of the orchid tree Bauhinia variegata (Leguminosae; Cercidoideae) supports the allotetraploid origin hypothesis of Bauhinia.</title>
        <authorList>
            <person name="Zhong Y."/>
            <person name="Chen Y."/>
            <person name="Zheng D."/>
            <person name="Pang J."/>
            <person name="Liu Y."/>
            <person name="Luo S."/>
            <person name="Meng S."/>
            <person name="Qian L."/>
            <person name="Wei D."/>
            <person name="Dai S."/>
            <person name="Zhou R."/>
        </authorList>
    </citation>
    <scope>NUCLEOTIDE SEQUENCE [LARGE SCALE GENOMIC DNA]</scope>
    <source>
        <strain evidence="1">BV-YZ2020</strain>
    </source>
</reference>
<organism evidence="1 2">
    <name type="scientific">Bauhinia variegata</name>
    <name type="common">Purple orchid tree</name>
    <name type="synonym">Phanera variegata</name>
    <dbReference type="NCBI Taxonomy" id="167791"/>
    <lineage>
        <taxon>Eukaryota</taxon>
        <taxon>Viridiplantae</taxon>
        <taxon>Streptophyta</taxon>
        <taxon>Embryophyta</taxon>
        <taxon>Tracheophyta</taxon>
        <taxon>Spermatophyta</taxon>
        <taxon>Magnoliopsida</taxon>
        <taxon>eudicotyledons</taxon>
        <taxon>Gunneridae</taxon>
        <taxon>Pentapetalae</taxon>
        <taxon>rosids</taxon>
        <taxon>fabids</taxon>
        <taxon>Fabales</taxon>
        <taxon>Fabaceae</taxon>
        <taxon>Cercidoideae</taxon>
        <taxon>Cercideae</taxon>
        <taxon>Bauhiniinae</taxon>
        <taxon>Bauhinia</taxon>
    </lineage>
</organism>
<comment type="caution">
    <text evidence="1">The sequence shown here is derived from an EMBL/GenBank/DDBJ whole genome shotgun (WGS) entry which is preliminary data.</text>
</comment>
<keyword evidence="2" id="KW-1185">Reference proteome</keyword>
<name>A0ACB9Q9B7_BAUVA</name>
<sequence length="136" mass="15917">MNLVALISLSSSKSLFESDLSQQQNRLSMPVKQMKSDELLRESELQLVESREKTKDKVLNLPLLQPSSLEVWESGITLKRWDMRSTSMYVLIGSWFRMAMANGLEEKNIIQVWSFRVRGQLWMDLINLIDKIQKQR</sequence>